<comment type="caution">
    <text evidence="2">The sequence shown here is derived from an EMBL/GenBank/DDBJ whole genome shotgun (WGS) entry which is preliminary data.</text>
</comment>
<dbReference type="AlphaFoldDB" id="A0A0D6P4N1"/>
<accession>A0A0D6P4N1</accession>
<dbReference type="SMART" id="SM00327">
    <property type="entry name" value="VWA"/>
    <property type="match status" value="1"/>
</dbReference>
<dbReference type="InterPro" id="IPR036465">
    <property type="entry name" value="vWFA_dom_sf"/>
</dbReference>
<dbReference type="Gene3D" id="3.40.50.410">
    <property type="entry name" value="von Willebrand factor, type A domain"/>
    <property type="match status" value="1"/>
</dbReference>
<dbReference type="RefSeq" id="WP_048859934.1">
    <property type="nucleotide sequence ID" value="NZ_BANB01000063.1"/>
</dbReference>
<dbReference type="SUPFAM" id="SSF53300">
    <property type="entry name" value="vWA-like"/>
    <property type="match status" value="1"/>
</dbReference>
<dbReference type="PANTHER" id="PTHR10579:SF43">
    <property type="entry name" value="ZINC FINGER (C3HC4-TYPE RING FINGER) FAMILY PROTEIN"/>
    <property type="match status" value="1"/>
</dbReference>
<dbReference type="PANTHER" id="PTHR10579">
    <property type="entry name" value="CALCIUM-ACTIVATED CHLORIDE CHANNEL REGULATOR"/>
    <property type="match status" value="1"/>
</dbReference>
<dbReference type="InterPro" id="IPR051266">
    <property type="entry name" value="CLCR"/>
</dbReference>
<protein>
    <recommendedName>
        <fullName evidence="1">VWFA domain-containing protein</fullName>
    </recommendedName>
</protein>
<dbReference type="OrthoDB" id="9805121at2"/>
<evidence type="ECO:0000259" key="1">
    <source>
        <dbReference type="PROSITE" id="PS50234"/>
    </source>
</evidence>
<organism evidence="2 3">
    <name type="scientific">Acidisphaera rubrifaciens HS-AP3</name>
    <dbReference type="NCBI Taxonomy" id="1231350"/>
    <lineage>
        <taxon>Bacteria</taxon>
        <taxon>Pseudomonadati</taxon>
        <taxon>Pseudomonadota</taxon>
        <taxon>Alphaproteobacteria</taxon>
        <taxon>Acetobacterales</taxon>
        <taxon>Acetobacteraceae</taxon>
        <taxon>Acidisphaera</taxon>
    </lineage>
</organism>
<name>A0A0D6P4N1_9PROT</name>
<evidence type="ECO:0000313" key="2">
    <source>
        <dbReference type="EMBL" id="GAN76148.1"/>
    </source>
</evidence>
<feature type="domain" description="VWFA" evidence="1">
    <location>
        <begin position="57"/>
        <end position="244"/>
    </location>
</feature>
<dbReference type="Proteomes" id="UP000032680">
    <property type="component" value="Unassembled WGS sequence"/>
</dbReference>
<keyword evidence="3" id="KW-1185">Reference proteome</keyword>
<sequence>MTDRDQPPAIRLHLAAGLDRALAWDGGGSVRYLVAELTAEGAPAGAAPVRAAPPALNLALAIDVSGSMRGPKIAAARDAALALAAALTPRDRLSIVTFDSHTRLLLDARAMDEAGRAAARTAIAGIAAGGQTNLFDGWLLAAERVACAMDALPDASHRVLLLSDGQANEGLTDRIEIARHAGALLERRVITSALGIGDGYDEDLLGAIVEAGGGNLHDAAEAGEIGEVVLGDLHEGRAILVERVRLRVRVPANLRAEVVGAWGHHALAGLLDIVAGSLLPDQTKRIVIRLHCPSGAAGMPILLGVSAGGAVAEGEAQVEARPVEVALHLAGEAENGPQPRDAARSLAVVEAWQADALGRAVQMNRDGDTQAARRWLDSEGEWLASYARGVPGAAPLLAEFELMRARIVRRLDARVTKDVSLFLRKRLRSERELRHAAAPSLAERLAPRPGRR</sequence>
<dbReference type="InterPro" id="IPR002035">
    <property type="entry name" value="VWF_A"/>
</dbReference>
<gene>
    <name evidence="2" type="ORF">Asru_0063_05</name>
</gene>
<dbReference type="PROSITE" id="PS50234">
    <property type="entry name" value="VWFA"/>
    <property type="match status" value="1"/>
</dbReference>
<evidence type="ECO:0000313" key="3">
    <source>
        <dbReference type="Proteomes" id="UP000032680"/>
    </source>
</evidence>
<dbReference type="Pfam" id="PF00092">
    <property type="entry name" value="VWA"/>
    <property type="match status" value="1"/>
</dbReference>
<reference evidence="2 3" key="1">
    <citation type="submission" date="2012-11" db="EMBL/GenBank/DDBJ databases">
        <title>Whole genome sequence of Acidisphaera rubrifaciens HS-AP3.</title>
        <authorList>
            <person name="Azuma Y."/>
            <person name="Higashiura N."/>
            <person name="Hirakawa H."/>
            <person name="Matsushita K."/>
        </authorList>
    </citation>
    <scope>NUCLEOTIDE SEQUENCE [LARGE SCALE GENOMIC DNA]</scope>
    <source>
        <strain evidence="2 3">HS-AP3</strain>
    </source>
</reference>
<dbReference type="EMBL" id="BANB01000063">
    <property type="protein sequence ID" value="GAN76148.1"/>
    <property type="molecule type" value="Genomic_DNA"/>
</dbReference>
<proteinExistence type="predicted"/>